<dbReference type="Gene3D" id="3.40.50.10420">
    <property type="entry name" value="NagB/RpiA/CoA transferase-like"/>
    <property type="match status" value="1"/>
</dbReference>
<keyword evidence="7" id="KW-1185">Reference proteome</keyword>
<dbReference type="PANTHER" id="PTHR23407">
    <property type="entry name" value="ATPASE INHIBITOR/5-FORMYLTETRAHYDROFOLATE CYCLO-LIGASE"/>
    <property type="match status" value="1"/>
</dbReference>
<name>U4L195_PYROM</name>
<dbReference type="STRING" id="1076935.U4L195"/>
<dbReference type="SUPFAM" id="SSF100950">
    <property type="entry name" value="NagB/RpiA/CoA transferase-like"/>
    <property type="match status" value="1"/>
</dbReference>
<keyword evidence="3" id="KW-0067">ATP-binding</keyword>
<dbReference type="PANTHER" id="PTHR23407:SF1">
    <property type="entry name" value="5-FORMYLTETRAHYDROFOLATE CYCLO-LIGASE"/>
    <property type="match status" value="1"/>
</dbReference>
<dbReference type="Pfam" id="PF01812">
    <property type="entry name" value="5-FTHF_cyc-lig"/>
    <property type="match status" value="1"/>
</dbReference>
<dbReference type="GO" id="GO:0030272">
    <property type="term" value="F:5-formyltetrahydrofolate cyclo-ligase activity"/>
    <property type="evidence" value="ECO:0007669"/>
    <property type="project" value="UniProtKB-EC"/>
</dbReference>
<dbReference type="OMA" id="DKWGIPT"/>
<comment type="catalytic activity">
    <reaction evidence="4">
        <text>(6S)-5-formyl-5,6,7,8-tetrahydrofolate + ATP = (6R)-5,10-methenyltetrahydrofolate + ADP + phosphate</text>
        <dbReference type="Rhea" id="RHEA:10488"/>
        <dbReference type="ChEBI" id="CHEBI:30616"/>
        <dbReference type="ChEBI" id="CHEBI:43474"/>
        <dbReference type="ChEBI" id="CHEBI:57455"/>
        <dbReference type="ChEBI" id="CHEBI:57457"/>
        <dbReference type="ChEBI" id="CHEBI:456216"/>
        <dbReference type="EC" id="6.3.3.2"/>
    </reaction>
</comment>
<dbReference type="OrthoDB" id="2015992at2759"/>
<evidence type="ECO:0000256" key="3">
    <source>
        <dbReference type="ARBA" id="ARBA00022840"/>
    </source>
</evidence>
<dbReference type="EC" id="6.3.3.2" evidence="5"/>
<keyword evidence="2" id="KW-0547">Nucleotide-binding</keyword>
<keyword evidence="6" id="KW-0436">Ligase</keyword>
<dbReference type="Proteomes" id="UP000018144">
    <property type="component" value="Unassembled WGS sequence"/>
</dbReference>
<evidence type="ECO:0000256" key="2">
    <source>
        <dbReference type="ARBA" id="ARBA00022741"/>
    </source>
</evidence>
<dbReference type="GO" id="GO:0005739">
    <property type="term" value="C:mitochondrion"/>
    <property type="evidence" value="ECO:0007669"/>
    <property type="project" value="TreeGrafter"/>
</dbReference>
<protein>
    <recommendedName>
        <fullName evidence="5">5-formyltetrahydrofolate cyclo-ligase</fullName>
        <ecNumber evidence="5">6.3.3.2</ecNumber>
    </recommendedName>
</protein>
<evidence type="ECO:0000256" key="5">
    <source>
        <dbReference type="ARBA" id="ARBA00038966"/>
    </source>
</evidence>
<evidence type="ECO:0000313" key="7">
    <source>
        <dbReference type="Proteomes" id="UP000018144"/>
    </source>
</evidence>
<dbReference type="GO" id="GO:0005524">
    <property type="term" value="F:ATP binding"/>
    <property type="evidence" value="ECO:0007669"/>
    <property type="project" value="UniProtKB-KW"/>
</dbReference>
<gene>
    <name evidence="6" type="ORF">PCON_05436</name>
</gene>
<dbReference type="eggNOG" id="KOG3093">
    <property type="taxonomic scope" value="Eukaryota"/>
</dbReference>
<organism evidence="6 7">
    <name type="scientific">Pyronema omphalodes (strain CBS 100304)</name>
    <name type="common">Pyronema confluens</name>
    <dbReference type="NCBI Taxonomy" id="1076935"/>
    <lineage>
        <taxon>Eukaryota</taxon>
        <taxon>Fungi</taxon>
        <taxon>Dikarya</taxon>
        <taxon>Ascomycota</taxon>
        <taxon>Pezizomycotina</taxon>
        <taxon>Pezizomycetes</taxon>
        <taxon>Pezizales</taxon>
        <taxon>Pyronemataceae</taxon>
        <taxon>Pyronema</taxon>
    </lineage>
</organism>
<dbReference type="AlphaFoldDB" id="U4L195"/>
<proteinExistence type="inferred from homology"/>
<evidence type="ECO:0000256" key="1">
    <source>
        <dbReference type="ARBA" id="ARBA00010638"/>
    </source>
</evidence>
<evidence type="ECO:0000313" key="6">
    <source>
        <dbReference type="EMBL" id="CCX05849.1"/>
    </source>
</evidence>
<dbReference type="InterPro" id="IPR024185">
    <property type="entry name" value="FTHF_cligase-like_sf"/>
</dbReference>
<comment type="similarity">
    <text evidence="1">Belongs to the 5-formyltetrahydrofolate cyclo-ligase family.</text>
</comment>
<dbReference type="InterPro" id="IPR037171">
    <property type="entry name" value="NagB/RpiA_transferase-like"/>
</dbReference>
<reference evidence="6 7" key="1">
    <citation type="journal article" date="2013" name="PLoS Genet.">
        <title>The genome and development-dependent transcriptomes of Pyronema confluens: a window into fungal evolution.</title>
        <authorList>
            <person name="Traeger S."/>
            <person name="Altegoer F."/>
            <person name="Freitag M."/>
            <person name="Gabaldon T."/>
            <person name="Kempken F."/>
            <person name="Kumar A."/>
            <person name="Marcet-Houben M."/>
            <person name="Poggeler S."/>
            <person name="Stajich J.E."/>
            <person name="Nowrousian M."/>
        </authorList>
    </citation>
    <scope>NUCLEOTIDE SEQUENCE [LARGE SCALE GENOMIC DNA]</scope>
    <source>
        <strain evidence="7">CBS 100304</strain>
        <tissue evidence="6">Vegetative mycelium</tissue>
    </source>
</reference>
<dbReference type="GO" id="GO:0009396">
    <property type="term" value="P:folic acid-containing compound biosynthetic process"/>
    <property type="evidence" value="ECO:0007669"/>
    <property type="project" value="TreeGrafter"/>
</dbReference>
<evidence type="ECO:0000256" key="4">
    <source>
        <dbReference type="ARBA" id="ARBA00036539"/>
    </source>
</evidence>
<dbReference type="InterPro" id="IPR002698">
    <property type="entry name" value="FTHF_cligase"/>
</dbReference>
<accession>U4L195</accession>
<dbReference type="GO" id="GO:0035999">
    <property type="term" value="P:tetrahydrofolate interconversion"/>
    <property type="evidence" value="ECO:0007669"/>
    <property type="project" value="TreeGrafter"/>
</dbReference>
<dbReference type="EMBL" id="HF935274">
    <property type="protein sequence ID" value="CCX05849.1"/>
    <property type="molecule type" value="Genomic_DNA"/>
</dbReference>
<sequence length="269" mass="29425">MTSDLLLDSTGVPTPRSITPMTVAPTLHTAKRALRTKVKGILKTLPADSIRAQSDTILRTVLNLPEYKNARSLSIYLSMPKGEVTTGALVTASLEAGKQVFVPYIHRQPPSHPIASSASLAASASAPPSLMDMLSLSSLSDFQGFQPDSWGIPTIPEDGRSERQDGLKAGLDLIIMPGVAFSEEFKRCGHGKGFYDYFLTRYNQARQAEEVKEEEASGVETSQVRQRKMPVLVALALKEQMVEEVPTDLSDWYMDVVVTGDGRCLRREA</sequence>